<keyword evidence="1" id="KW-0732">Signal</keyword>
<organism evidence="2 3">
    <name type="scientific">Ciona savignyi</name>
    <name type="common">Pacific transparent sea squirt</name>
    <dbReference type="NCBI Taxonomy" id="51511"/>
    <lineage>
        <taxon>Eukaryota</taxon>
        <taxon>Metazoa</taxon>
        <taxon>Chordata</taxon>
        <taxon>Tunicata</taxon>
        <taxon>Ascidiacea</taxon>
        <taxon>Phlebobranchia</taxon>
        <taxon>Cionidae</taxon>
        <taxon>Ciona</taxon>
    </lineage>
</organism>
<evidence type="ECO:0000256" key="1">
    <source>
        <dbReference type="SAM" id="SignalP"/>
    </source>
</evidence>
<dbReference type="HOGENOM" id="CLU_1067631_0_0_1"/>
<accession>H2Z0B3</accession>
<reference evidence="3" key="1">
    <citation type="submission" date="2003-08" db="EMBL/GenBank/DDBJ databases">
        <authorList>
            <person name="Birren B."/>
            <person name="Nusbaum C."/>
            <person name="Abebe A."/>
            <person name="Abouelleil A."/>
            <person name="Adekoya E."/>
            <person name="Ait-zahra M."/>
            <person name="Allen N."/>
            <person name="Allen T."/>
            <person name="An P."/>
            <person name="Anderson M."/>
            <person name="Anderson S."/>
            <person name="Arachchi H."/>
            <person name="Armbruster J."/>
            <person name="Bachantsang P."/>
            <person name="Baldwin J."/>
            <person name="Barry A."/>
            <person name="Bayul T."/>
            <person name="Blitshsteyn B."/>
            <person name="Bloom T."/>
            <person name="Blye J."/>
            <person name="Boguslavskiy L."/>
            <person name="Borowsky M."/>
            <person name="Boukhgalter B."/>
            <person name="Brunache A."/>
            <person name="Butler J."/>
            <person name="Calixte N."/>
            <person name="Calvo S."/>
            <person name="Camarata J."/>
            <person name="Campo K."/>
            <person name="Chang J."/>
            <person name="Cheshatsang Y."/>
            <person name="Citroen M."/>
            <person name="Collymore A."/>
            <person name="Considine T."/>
            <person name="Cook A."/>
            <person name="Cooke P."/>
            <person name="Corum B."/>
            <person name="Cuomo C."/>
            <person name="David R."/>
            <person name="Dawoe T."/>
            <person name="Degray S."/>
            <person name="Dodge S."/>
            <person name="Dooley K."/>
            <person name="Dorje P."/>
            <person name="Dorjee K."/>
            <person name="Dorris L."/>
            <person name="Duffey N."/>
            <person name="Dupes A."/>
            <person name="Elkins T."/>
            <person name="Engels R."/>
            <person name="Erickson J."/>
            <person name="Farina A."/>
            <person name="Faro S."/>
            <person name="Ferreira P."/>
            <person name="Fischer H."/>
            <person name="Fitzgerald M."/>
            <person name="Foley K."/>
            <person name="Gage D."/>
            <person name="Galagan J."/>
            <person name="Gearin G."/>
            <person name="Gnerre S."/>
            <person name="Gnirke A."/>
            <person name="Goyette A."/>
            <person name="Graham J."/>
            <person name="Grandbois E."/>
            <person name="Gyaltsen K."/>
            <person name="Hafez N."/>
            <person name="Hagopian D."/>
            <person name="Hagos B."/>
            <person name="Hall J."/>
            <person name="Hatcher B."/>
            <person name="Heller A."/>
            <person name="Higgins H."/>
            <person name="Honan T."/>
            <person name="Horn A."/>
            <person name="Houde N."/>
            <person name="Hughes L."/>
            <person name="Hulme W."/>
            <person name="Husby E."/>
            <person name="Iliev I."/>
            <person name="Jaffe D."/>
            <person name="Jones C."/>
            <person name="Kamal M."/>
            <person name="Kamat A."/>
            <person name="Kamvysselis M."/>
            <person name="Karlsson E."/>
            <person name="Kells C."/>
            <person name="Kieu A."/>
            <person name="Kisner P."/>
            <person name="Kodira C."/>
            <person name="Kulbokas E."/>
            <person name="Labutti K."/>
            <person name="Lama D."/>
            <person name="Landers T."/>
            <person name="Leger J."/>
            <person name="Levine S."/>
            <person name="Lewis D."/>
            <person name="Lewis T."/>
            <person name="Lindblad-toh K."/>
            <person name="Liu X."/>
            <person name="Lokyitsang T."/>
            <person name="Lokyitsang Y."/>
            <person name="Lucien O."/>
            <person name="Lui A."/>
            <person name="Ma L.J."/>
            <person name="Mabbitt R."/>
            <person name="Macdonald J."/>
            <person name="Maclean C."/>
            <person name="Major J."/>
            <person name="Manning J."/>
            <person name="Marabella R."/>
            <person name="Maru K."/>
            <person name="Matthews C."/>
            <person name="Mauceli E."/>
            <person name="Mccarthy M."/>
            <person name="Mcdonough S."/>
            <person name="Mcghee T."/>
            <person name="Meldrim J."/>
            <person name="Meneus L."/>
            <person name="Mesirov J."/>
            <person name="Mihalev A."/>
            <person name="Mihova T."/>
            <person name="Mikkelsen T."/>
            <person name="Mlenga V."/>
            <person name="Moru K."/>
            <person name="Mozes J."/>
            <person name="Mulrain L."/>
            <person name="Munson G."/>
            <person name="Naylor J."/>
            <person name="Newes C."/>
            <person name="Nguyen C."/>
            <person name="Nguyen N."/>
            <person name="Nguyen T."/>
            <person name="Nicol R."/>
            <person name="Nielsen C."/>
            <person name="Nizzari M."/>
            <person name="Norbu C."/>
            <person name="Norbu N."/>
            <person name="O'donnell P."/>
            <person name="Okoawo O."/>
            <person name="O'leary S."/>
            <person name="Omotosho B."/>
            <person name="O'neill K."/>
            <person name="Osman S."/>
            <person name="Parker S."/>
            <person name="Perrin D."/>
            <person name="Phunkhang P."/>
            <person name="Piqani B."/>
            <person name="Purcell S."/>
            <person name="Rachupka T."/>
            <person name="Ramasamy U."/>
            <person name="Rameau R."/>
            <person name="Ray V."/>
            <person name="Raymond C."/>
            <person name="Retta R."/>
            <person name="Richardson S."/>
            <person name="Rise C."/>
            <person name="Rodriguez J."/>
            <person name="Rogers J."/>
            <person name="Rogov P."/>
            <person name="Rutman M."/>
            <person name="Schupbach R."/>
            <person name="Seaman C."/>
            <person name="Settipalli S."/>
            <person name="Sharpe T."/>
            <person name="Sheridan J."/>
            <person name="Sherpa N."/>
            <person name="Shi J."/>
            <person name="Smirnov S."/>
            <person name="Smith C."/>
            <person name="Sougnez C."/>
            <person name="Spencer B."/>
            <person name="Stalker J."/>
            <person name="Stange-thomann N."/>
            <person name="Stavropoulos S."/>
            <person name="Stetson K."/>
            <person name="Stone C."/>
            <person name="Stone S."/>
            <person name="Stubbs M."/>
            <person name="Talamas J."/>
            <person name="Tchuinga P."/>
            <person name="Tenzing P."/>
            <person name="Tesfaye S."/>
            <person name="Theodore J."/>
            <person name="Thoulutsang Y."/>
            <person name="Topham K."/>
            <person name="Towey S."/>
            <person name="Tsamla T."/>
            <person name="Tsomo N."/>
            <person name="Vallee D."/>
            <person name="Vassiliev H."/>
            <person name="Venkataraman V."/>
            <person name="Vinson J."/>
            <person name="Vo A."/>
            <person name="Wade C."/>
            <person name="Wang S."/>
            <person name="Wangchuk T."/>
            <person name="Wangdi T."/>
            <person name="Whittaker C."/>
            <person name="Wilkinson J."/>
            <person name="Wu Y."/>
            <person name="Wyman D."/>
            <person name="Yadav S."/>
            <person name="Yang S."/>
            <person name="Yang X."/>
            <person name="Yeager S."/>
            <person name="Yee E."/>
            <person name="Young G."/>
            <person name="Zainoun J."/>
            <person name="Zembeck L."/>
            <person name="Zimmer A."/>
            <person name="Zody M."/>
            <person name="Lander E."/>
        </authorList>
    </citation>
    <scope>NUCLEOTIDE SEQUENCE [LARGE SCALE GENOMIC DNA]</scope>
</reference>
<evidence type="ECO:0000313" key="3">
    <source>
        <dbReference type="Proteomes" id="UP000007875"/>
    </source>
</evidence>
<dbReference type="GeneTree" id="ENSGT00940000173511"/>
<sequence length="261" mass="28800">MLKVIFLLLPLFLAISSTLSCQDTSSLLAKCRTLKTGDLIQDDIGCGLEEHCCWFNNTCFLNPDAPIAPTSEINTENLGRRFFKSLQTNSAVEERLFPFGGDLGTISTTGIQSIVPLHLTPPADGAIPGLENCQSFPHNCQIVYTSLTDMLLSIRIPYCQRLPCSRGNPNLDSNAEQCLASPGCVYDFELARYRSTLNQAVLPNVPVCHLVVRSKTFQTKASEFVQRGGTWNPLLTKCLIDEHRNDILGNSAGCKMIRMLE</sequence>
<dbReference type="InParanoid" id="H2Z0B3"/>
<dbReference type="PROSITE" id="PS51257">
    <property type="entry name" value="PROKAR_LIPOPROTEIN"/>
    <property type="match status" value="1"/>
</dbReference>
<reference evidence="2" key="2">
    <citation type="submission" date="2025-08" db="UniProtKB">
        <authorList>
            <consortium name="Ensembl"/>
        </authorList>
    </citation>
    <scope>IDENTIFICATION</scope>
</reference>
<keyword evidence="3" id="KW-1185">Reference proteome</keyword>
<protein>
    <recommendedName>
        <fullName evidence="4">P-type domain-containing protein</fullName>
    </recommendedName>
</protein>
<name>H2Z0B3_CIOSA</name>
<reference evidence="2" key="3">
    <citation type="submission" date="2025-09" db="UniProtKB">
        <authorList>
            <consortium name="Ensembl"/>
        </authorList>
    </citation>
    <scope>IDENTIFICATION</scope>
</reference>
<evidence type="ECO:0008006" key="4">
    <source>
        <dbReference type="Google" id="ProtNLM"/>
    </source>
</evidence>
<proteinExistence type="predicted"/>
<feature type="chain" id="PRO_5003578922" description="P-type domain-containing protein" evidence="1">
    <location>
        <begin position="21"/>
        <end position="261"/>
    </location>
</feature>
<feature type="signal peptide" evidence="1">
    <location>
        <begin position="1"/>
        <end position="20"/>
    </location>
</feature>
<evidence type="ECO:0000313" key="2">
    <source>
        <dbReference type="Ensembl" id="ENSCSAVP00000011025.1"/>
    </source>
</evidence>
<dbReference type="Proteomes" id="UP000007875">
    <property type="component" value="Unassembled WGS sequence"/>
</dbReference>
<dbReference type="AlphaFoldDB" id="H2Z0B3"/>
<dbReference type="Ensembl" id="ENSCSAVT00000011156.1">
    <property type="protein sequence ID" value="ENSCSAVP00000011025.1"/>
    <property type="gene ID" value="ENSCSAVG00000006452.1"/>
</dbReference>